<keyword evidence="1" id="KW-1133">Transmembrane helix</keyword>
<keyword evidence="1" id="KW-0812">Transmembrane</keyword>
<protein>
    <submittedName>
        <fullName evidence="2">Stage III sporulation protein AF</fullName>
    </submittedName>
</protein>
<keyword evidence="1" id="KW-0472">Membrane</keyword>
<organism evidence="2 3">
    <name type="scientific">Sporolactobacillus nakayamae</name>
    <dbReference type="NCBI Taxonomy" id="269670"/>
    <lineage>
        <taxon>Bacteria</taxon>
        <taxon>Bacillati</taxon>
        <taxon>Bacillota</taxon>
        <taxon>Bacilli</taxon>
        <taxon>Bacillales</taxon>
        <taxon>Sporolactobacillaceae</taxon>
        <taxon>Sporolactobacillus</taxon>
    </lineage>
</organism>
<dbReference type="NCBIfam" id="TIGR02896">
    <property type="entry name" value="spore_III_AF"/>
    <property type="match status" value="1"/>
</dbReference>
<feature type="transmembrane region" description="Helical" evidence="1">
    <location>
        <begin position="36"/>
        <end position="54"/>
    </location>
</feature>
<dbReference type="Proteomes" id="UP000198752">
    <property type="component" value="Unassembled WGS sequence"/>
</dbReference>
<dbReference type="RefSeq" id="WP_177184823.1">
    <property type="nucleotide sequence ID" value="NZ_FOOY01000027.1"/>
</dbReference>
<evidence type="ECO:0000256" key="1">
    <source>
        <dbReference type="SAM" id="Phobius"/>
    </source>
</evidence>
<evidence type="ECO:0000313" key="2">
    <source>
        <dbReference type="EMBL" id="SFG88808.1"/>
    </source>
</evidence>
<dbReference type="STRING" id="269670.SAMN02982927_03105"/>
<dbReference type="EMBL" id="FOOY01000027">
    <property type="protein sequence ID" value="SFG88808.1"/>
    <property type="molecule type" value="Genomic_DNA"/>
</dbReference>
<reference evidence="3" key="1">
    <citation type="submission" date="2016-10" db="EMBL/GenBank/DDBJ databases">
        <authorList>
            <person name="Varghese N."/>
            <person name="Submissions S."/>
        </authorList>
    </citation>
    <scope>NUCLEOTIDE SEQUENCE [LARGE SCALE GENOMIC DNA]</scope>
    <source>
        <strain evidence="3">ATCC 700379</strain>
    </source>
</reference>
<keyword evidence="3" id="KW-1185">Reference proteome</keyword>
<sequence length="213" mass="23969">MSYLVHWVSEIILIVLFAVILELLVPTGTFQKYIKFVIGLVLIVALMDPVIRLFQVDPSSLIKGLNSEQHDAPIKTETTRQKNEIQKAQAAYIQEQVAVHMKNEVKEELNEHYGLQITDLALSAAKISGQELSVGKVTVVVEKTERNHRSQESGIRTIQPVKSVSVDIEDHSSKKKSVHESNEMKSVRSFLARRWELSKSLITVNMEGGKINP</sequence>
<proteinExistence type="predicted"/>
<dbReference type="InterPro" id="IPR014245">
    <property type="entry name" value="Spore_III_AF"/>
</dbReference>
<accession>A0A1I2VHP4</accession>
<evidence type="ECO:0000313" key="3">
    <source>
        <dbReference type="Proteomes" id="UP000198752"/>
    </source>
</evidence>
<name>A0A1I2VHP4_9BACL</name>
<dbReference type="Pfam" id="PF09581">
    <property type="entry name" value="Spore_III_AF"/>
    <property type="match status" value="1"/>
</dbReference>
<gene>
    <name evidence="2" type="ORF">SAMN02982927_03105</name>
</gene>
<dbReference type="AlphaFoldDB" id="A0A1I2VHP4"/>
<feature type="transmembrane region" description="Helical" evidence="1">
    <location>
        <begin position="6"/>
        <end position="24"/>
    </location>
</feature>